<sequence>MRNVVKSILIVIFITLLQLSIYDIFLKPVITTWGASEKEVSMPMAGDDKALTITATRAISINRSKSEVWKWLVQLGADRGGFYSYSFIEEALGYETRHQASITPEFKEIKVGDLVRGSINEKRSIVPYSFPVLHVEPERAFVLGNWGTFLLEEVNSQQTRLIIRTQELASKSNEWLKVASYIEVPLHFIMERRLLMGMKARAEAGENIQLSQTQDIFWFAGIVSSGFLICLFIYMARGTMQSVAIPSVLSFLWVCSIWLLKPIPLYSIGMSLIASIAILSLVTARKTRGVAA</sequence>
<dbReference type="RefSeq" id="WP_139236683.1">
    <property type="nucleotide sequence ID" value="NZ_FOTW01000024.1"/>
</dbReference>
<feature type="transmembrane region" description="Helical" evidence="1">
    <location>
        <begin position="243"/>
        <end position="260"/>
    </location>
</feature>
<keyword evidence="3" id="KW-1185">Reference proteome</keyword>
<dbReference type="AlphaFoldDB" id="A0A1I4S026"/>
<proteinExistence type="predicted"/>
<dbReference type="EMBL" id="FOTW01000024">
    <property type="protein sequence ID" value="SFM57825.1"/>
    <property type="molecule type" value="Genomic_DNA"/>
</dbReference>
<feature type="transmembrane region" description="Helical" evidence="1">
    <location>
        <begin position="216"/>
        <end position="236"/>
    </location>
</feature>
<evidence type="ECO:0000313" key="2">
    <source>
        <dbReference type="EMBL" id="SFM57825.1"/>
    </source>
</evidence>
<feature type="transmembrane region" description="Helical" evidence="1">
    <location>
        <begin position="266"/>
        <end position="284"/>
    </location>
</feature>
<keyword evidence="1" id="KW-0472">Membrane</keyword>
<evidence type="ECO:0000256" key="1">
    <source>
        <dbReference type="SAM" id="Phobius"/>
    </source>
</evidence>
<reference evidence="2 3" key="1">
    <citation type="submission" date="2016-10" db="EMBL/GenBank/DDBJ databases">
        <authorList>
            <person name="de Groot N.N."/>
        </authorList>
    </citation>
    <scope>NUCLEOTIDE SEQUENCE [LARGE SCALE GENOMIC DNA]</scope>
    <source>
        <strain evidence="2 3">ATCC 43154</strain>
    </source>
</reference>
<protein>
    <submittedName>
        <fullName evidence="2">Uncharacterized protein</fullName>
    </submittedName>
</protein>
<evidence type="ECO:0000313" key="3">
    <source>
        <dbReference type="Proteomes" id="UP000199470"/>
    </source>
</evidence>
<keyword evidence="1" id="KW-1133">Transmembrane helix</keyword>
<dbReference type="Proteomes" id="UP000199470">
    <property type="component" value="Unassembled WGS sequence"/>
</dbReference>
<name>A0A1I4S026_9BURK</name>
<gene>
    <name evidence="2" type="ORF">SAMN02982985_04555</name>
</gene>
<dbReference type="STRING" id="758825.SAMN02982985_04555"/>
<keyword evidence="1" id="KW-0812">Transmembrane</keyword>
<feature type="transmembrane region" description="Helical" evidence="1">
    <location>
        <begin position="7"/>
        <end position="26"/>
    </location>
</feature>
<dbReference type="OrthoDB" id="3255669at2"/>
<accession>A0A1I4S026</accession>
<organism evidence="2 3">
    <name type="scientific">Rugamonas rubra</name>
    <dbReference type="NCBI Taxonomy" id="758825"/>
    <lineage>
        <taxon>Bacteria</taxon>
        <taxon>Pseudomonadati</taxon>
        <taxon>Pseudomonadota</taxon>
        <taxon>Betaproteobacteria</taxon>
        <taxon>Burkholderiales</taxon>
        <taxon>Oxalobacteraceae</taxon>
        <taxon>Telluria group</taxon>
        <taxon>Rugamonas</taxon>
    </lineage>
</organism>